<dbReference type="EMBL" id="MU128979">
    <property type="protein sequence ID" value="KAF9512987.1"/>
    <property type="molecule type" value="Genomic_DNA"/>
</dbReference>
<sequence>MAQDTISQLEDNIARKTKALRLEDRASADCLSNLKKDKWINLQLNIHVLCDQLITKLHARKFELANLEHAHASQAMDQKTKSHVEKAVKQRAPGIEATVHKYNAKQKEMLKEDAYVPPELVMEGLFNLDVDQDIWENADMVDFKGGEIPLWLANKEVRDGIRAAQEVKSCQEELRRCDVEYSNLRTWFVEEYEAVHNVFKFGNGVSLQYSFLIWKLIIMSTKMMM</sequence>
<dbReference type="Proteomes" id="UP000886523">
    <property type="component" value="Unassembled WGS sequence"/>
</dbReference>
<protein>
    <submittedName>
        <fullName evidence="1">Uncharacterized protein</fullName>
    </submittedName>
</protein>
<keyword evidence="2" id="KW-1185">Reference proteome</keyword>
<dbReference type="OrthoDB" id="3259165at2759"/>
<evidence type="ECO:0000313" key="1">
    <source>
        <dbReference type="EMBL" id="KAF9512987.1"/>
    </source>
</evidence>
<accession>A0A9P6AWK2</accession>
<organism evidence="1 2">
    <name type="scientific">Hydnum rufescens UP504</name>
    <dbReference type="NCBI Taxonomy" id="1448309"/>
    <lineage>
        <taxon>Eukaryota</taxon>
        <taxon>Fungi</taxon>
        <taxon>Dikarya</taxon>
        <taxon>Basidiomycota</taxon>
        <taxon>Agaricomycotina</taxon>
        <taxon>Agaricomycetes</taxon>
        <taxon>Cantharellales</taxon>
        <taxon>Hydnaceae</taxon>
        <taxon>Hydnum</taxon>
    </lineage>
</organism>
<proteinExistence type="predicted"/>
<evidence type="ECO:0000313" key="2">
    <source>
        <dbReference type="Proteomes" id="UP000886523"/>
    </source>
</evidence>
<comment type="caution">
    <text evidence="1">The sequence shown here is derived from an EMBL/GenBank/DDBJ whole genome shotgun (WGS) entry which is preliminary data.</text>
</comment>
<reference evidence="1" key="1">
    <citation type="journal article" date="2020" name="Nat. Commun.">
        <title>Large-scale genome sequencing of mycorrhizal fungi provides insights into the early evolution of symbiotic traits.</title>
        <authorList>
            <person name="Miyauchi S."/>
            <person name="Kiss E."/>
            <person name="Kuo A."/>
            <person name="Drula E."/>
            <person name="Kohler A."/>
            <person name="Sanchez-Garcia M."/>
            <person name="Morin E."/>
            <person name="Andreopoulos B."/>
            <person name="Barry K.W."/>
            <person name="Bonito G."/>
            <person name="Buee M."/>
            <person name="Carver A."/>
            <person name="Chen C."/>
            <person name="Cichocki N."/>
            <person name="Clum A."/>
            <person name="Culley D."/>
            <person name="Crous P.W."/>
            <person name="Fauchery L."/>
            <person name="Girlanda M."/>
            <person name="Hayes R.D."/>
            <person name="Keri Z."/>
            <person name="LaButti K."/>
            <person name="Lipzen A."/>
            <person name="Lombard V."/>
            <person name="Magnuson J."/>
            <person name="Maillard F."/>
            <person name="Murat C."/>
            <person name="Nolan M."/>
            <person name="Ohm R.A."/>
            <person name="Pangilinan J."/>
            <person name="Pereira M.F."/>
            <person name="Perotto S."/>
            <person name="Peter M."/>
            <person name="Pfister S."/>
            <person name="Riley R."/>
            <person name="Sitrit Y."/>
            <person name="Stielow J.B."/>
            <person name="Szollosi G."/>
            <person name="Zifcakova L."/>
            <person name="Stursova M."/>
            <person name="Spatafora J.W."/>
            <person name="Tedersoo L."/>
            <person name="Vaario L.M."/>
            <person name="Yamada A."/>
            <person name="Yan M."/>
            <person name="Wang P."/>
            <person name="Xu J."/>
            <person name="Bruns T."/>
            <person name="Baldrian P."/>
            <person name="Vilgalys R."/>
            <person name="Dunand C."/>
            <person name="Henrissat B."/>
            <person name="Grigoriev I.V."/>
            <person name="Hibbett D."/>
            <person name="Nagy L.G."/>
            <person name="Martin F.M."/>
        </authorList>
    </citation>
    <scope>NUCLEOTIDE SEQUENCE</scope>
    <source>
        <strain evidence="1">UP504</strain>
    </source>
</reference>
<gene>
    <name evidence="1" type="ORF">BS47DRAFT_1296989</name>
</gene>
<dbReference type="AlphaFoldDB" id="A0A9P6AWK2"/>
<name>A0A9P6AWK2_9AGAM</name>